<evidence type="ECO:0000313" key="6">
    <source>
        <dbReference type="Proteomes" id="UP000695562"/>
    </source>
</evidence>
<dbReference type="InterPro" id="IPR057228">
    <property type="entry name" value="DUF7906"/>
</dbReference>
<dbReference type="Pfam" id="PF25483">
    <property type="entry name" value="DUF7906"/>
    <property type="match status" value="1"/>
</dbReference>
<keyword evidence="3" id="KW-0732">Signal</keyword>
<evidence type="ECO:0000259" key="4">
    <source>
        <dbReference type="Pfam" id="PF25483"/>
    </source>
</evidence>
<proteinExistence type="predicted"/>
<dbReference type="AlphaFoldDB" id="A0A8J4Q437"/>
<keyword evidence="2" id="KW-1133">Transmembrane helix</keyword>
<feature type="chain" id="PRO_5035323481" description="DUF7906 domain-containing protein" evidence="3">
    <location>
        <begin position="28"/>
        <end position="770"/>
    </location>
</feature>
<keyword evidence="2" id="KW-0812">Transmembrane</keyword>
<feature type="region of interest" description="Disordered" evidence="1">
    <location>
        <begin position="85"/>
        <end position="110"/>
    </location>
</feature>
<gene>
    <name evidence="5" type="ORF">CYY_000859</name>
</gene>
<organism evidence="5 6">
    <name type="scientific">Polysphondylium violaceum</name>
    <dbReference type="NCBI Taxonomy" id="133409"/>
    <lineage>
        <taxon>Eukaryota</taxon>
        <taxon>Amoebozoa</taxon>
        <taxon>Evosea</taxon>
        <taxon>Eumycetozoa</taxon>
        <taxon>Dictyostelia</taxon>
        <taxon>Dictyosteliales</taxon>
        <taxon>Dictyosteliaceae</taxon>
        <taxon>Polysphondylium</taxon>
    </lineage>
</organism>
<evidence type="ECO:0000256" key="2">
    <source>
        <dbReference type="SAM" id="Phobius"/>
    </source>
</evidence>
<keyword evidence="6" id="KW-1185">Reference proteome</keyword>
<keyword evidence="2" id="KW-0472">Membrane</keyword>
<feature type="domain" description="DUF7906" evidence="4">
    <location>
        <begin position="40"/>
        <end position="313"/>
    </location>
</feature>
<protein>
    <recommendedName>
        <fullName evidence="4">DUF7906 domain-containing protein</fullName>
    </recommendedName>
</protein>
<feature type="transmembrane region" description="Helical" evidence="2">
    <location>
        <begin position="733"/>
        <end position="756"/>
    </location>
</feature>
<name>A0A8J4Q437_9MYCE</name>
<reference evidence="5" key="1">
    <citation type="submission" date="2020-01" db="EMBL/GenBank/DDBJ databases">
        <title>Development of genomics and gene disruption for Polysphondylium violaceum indicates a role for the polyketide synthase stlB in stalk morphogenesis.</title>
        <authorList>
            <person name="Narita B."/>
            <person name="Kawabe Y."/>
            <person name="Kin K."/>
            <person name="Saito T."/>
            <person name="Gibbs R."/>
            <person name="Kuspa A."/>
            <person name="Muzny D."/>
            <person name="Queller D."/>
            <person name="Richards S."/>
            <person name="Strassman J."/>
            <person name="Sucgang R."/>
            <person name="Worley K."/>
            <person name="Schaap P."/>
        </authorList>
    </citation>
    <scope>NUCLEOTIDE SEQUENCE</scope>
    <source>
        <strain evidence="5">QSvi11</strain>
    </source>
</reference>
<dbReference type="EMBL" id="AJWJ01000018">
    <property type="protein sequence ID" value="KAF2077814.1"/>
    <property type="molecule type" value="Genomic_DNA"/>
</dbReference>
<feature type="signal peptide" evidence="3">
    <location>
        <begin position="1"/>
        <end position="27"/>
    </location>
</feature>
<sequence>MMFKSTISILAIVFVLLLQTSTNTVSGEQVVIEEEPNGIKVKVQVFLLGFNGDGAFNYKLDGNELFNLLKDTYPLHRPHSVEKSNYLKTFDPNNDSSNNNNNNNNNQQQDSNALMNHYDIKYFVKSLGSQSLESYEHLLRSNLERLPFNPDLEQEDETYDNETHLIAIEKLESFFEYEIKMNTQESGLVYTIFFVNPSKDRVFQSEPQLKIKERVVPNKYHYSLNKQICGPAWIGSSRYLVVDLEAGPLKYGSTIHKSTDERISEGSVDYDSLPRLVEYFLESGYQGTSLQGSSPIEIEAHMSNVVISAVRHVFFQDTQYDYIPLFPKILIPILIFKDHTDPVQADIELDIIRKEANRIFPFSQVEIVIGEHALHEHKTISMALYKSIRSHSTYELNPFLNTFQPNTKTYVDSKELLLKLKNEDDILALGIIGDRVTQLPISLNQNNNHNHNNKKNTNLQKTKILPVYIFSLLTTPMNLLLDKYYLYSSNQDSIVILQTKFTFQGTFYQGNKLVSVNAMKTINRQIVAGLANSQGIMGPTLRYSEPHQRLVNNYLWSYGQHPFGFFGNTSEISQIFIDSIIRNTIITSVQSSNQNLNLALQKITDFSTKYLIDSLGYDVDDVPYGGNLIDRLYHTPPSKTPIIKGVVKRLHDNWEEILKQMEITLKEMPFISDNQRQLQSSQKEEISKNLLILSTKTLGFLEYVKQELDTVESQLLCCAIAYALPSSNTYSKIIYFCLVSFGLGVVGLCVTGLSYLSNGGSKGKKRSIHN</sequence>
<evidence type="ECO:0000256" key="1">
    <source>
        <dbReference type="SAM" id="MobiDB-lite"/>
    </source>
</evidence>
<dbReference type="PANTHER" id="PTHR31515:SF0">
    <property type="entry name" value="TRANSMEMBRANE PROTEIN"/>
    <property type="match status" value="1"/>
</dbReference>
<evidence type="ECO:0000313" key="5">
    <source>
        <dbReference type="EMBL" id="KAF2077814.1"/>
    </source>
</evidence>
<evidence type="ECO:0000256" key="3">
    <source>
        <dbReference type="SAM" id="SignalP"/>
    </source>
</evidence>
<dbReference type="PANTHER" id="PTHR31515">
    <property type="entry name" value="TRANSMEMBRANE PROTEIN-RELATED"/>
    <property type="match status" value="1"/>
</dbReference>
<comment type="caution">
    <text evidence="5">The sequence shown here is derived from an EMBL/GenBank/DDBJ whole genome shotgun (WGS) entry which is preliminary data.</text>
</comment>
<dbReference type="Proteomes" id="UP000695562">
    <property type="component" value="Unassembled WGS sequence"/>
</dbReference>
<accession>A0A8J4Q437</accession>
<dbReference type="OrthoDB" id="18451at2759"/>
<feature type="compositionally biased region" description="Low complexity" evidence="1">
    <location>
        <begin position="93"/>
        <end position="110"/>
    </location>
</feature>